<dbReference type="PANTHER" id="PTHR30469">
    <property type="entry name" value="MULTIDRUG RESISTANCE PROTEIN MDTA"/>
    <property type="match status" value="1"/>
</dbReference>
<dbReference type="Gene3D" id="1.10.287.470">
    <property type="entry name" value="Helix hairpin bin"/>
    <property type="match status" value="1"/>
</dbReference>
<dbReference type="OrthoDB" id="9806939at2"/>
<name>A0A0F7K2Z6_9GAMM</name>
<dbReference type="InterPro" id="IPR006143">
    <property type="entry name" value="RND_pump_MFP"/>
</dbReference>
<sequence>MQNSRTTRARLWCTLLILTTLPGMAADRPVQVTTASLAEIAVHQHYSAPATTLSLNDSRISAETSGTLLKIPVQVGDRVQQGELLTSLDCRDNQLKLQRAEAALASAQARLTLAQRQLTRTRSLHKSNSISEERLNQQEAELRIAQADQQAQQTAIAEARLNRQRCEIRAPFAGVVRERLAGEGEWVNPGQPLIHLIDLQRLEISAQVSVDLVSSLEKATSIVLESNQGVFPVKLRRVVPVVESLGRNREVRLQFVAERAMPGSSGRLLWQSQQTYVPADLPVRRGDTLGLFTLEQGKARFIPLPGALEGHPTPVDLPADTRLVIEGRQALSDGSAIKLTD</sequence>
<dbReference type="Gene3D" id="2.40.50.100">
    <property type="match status" value="1"/>
</dbReference>
<evidence type="ECO:0000259" key="4">
    <source>
        <dbReference type="Pfam" id="PF25973"/>
    </source>
</evidence>
<evidence type="ECO:0000256" key="1">
    <source>
        <dbReference type="ARBA" id="ARBA00009477"/>
    </source>
</evidence>
<dbReference type="InterPro" id="IPR058647">
    <property type="entry name" value="BSH_CzcB-like"/>
</dbReference>
<evidence type="ECO:0000256" key="2">
    <source>
        <dbReference type="SAM" id="Coils"/>
    </source>
</evidence>
<feature type="domain" description="CzcB-like barrel-sandwich hybrid" evidence="4">
    <location>
        <begin position="59"/>
        <end position="193"/>
    </location>
</feature>
<accession>A0A0F7K2Z6</accession>
<dbReference type="PANTHER" id="PTHR30469:SF15">
    <property type="entry name" value="HLYD FAMILY OF SECRETION PROTEINS"/>
    <property type="match status" value="1"/>
</dbReference>
<evidence type="ECO:0000313" key="6">
    <source>
        <dbReference type="Proteomes" id="UP000034410"/>
    </source>
</evidence>
<dbReference type="Gene3D" id="2.40.30.170">
    <property type="match status" value="1"/>
</dbReference>
<reference evidence="5 6" key="1">
    <citation type="journal article" date="2015" name="Genome Announc.">
        <title>Complete Genome Sequence of Sedimenticola thiotaurini Strain SIP-G1, a Polyphosphate- and Polyhydroxyalkanoate-Accumulating Sulfur-Oxidizing Gammaproteobacterium Isolated from Salt Marsh Sediments.</title>
        <authorList>
            <person name="Flood B.E."/>
            <person name="Jones D.S."/>
            <person name="Bailey J.V."/>
        </authorList>
    </citation>
    <scope>NUCLEOTIDE SEQUENCE [LARGE SCALE GENOMIC DNA]</scope>
    <source>
        <strain evidence="5 6">SIP-G1</strain>
    </source>
</reference>
<comment type="similarity">
    <text evidence="1">Belongs to the membrane fusion protein (MFP) (TC 8.A.1) family.</text>
</comment>
<keyword evidence="3" id="KW-0732">Signal</keyword>
<protein>
    <recommendedName>
        <fullName evidence="4">CzcB-like barrel-sandwich hybrid domain-containing protein</fullName>
    </recommendedName>
</protein>
<dbReference type="NCBIfam" id="TIGR01730">
    <property type="entry name" value="RND_mfp"/>
    <property type="match status" value="1"/>
</dbReference>
<dbReference type="EMBL" id="CP011412">
    <property type="protein sequence ID" value="AKH21303.1"/>
    <property type="molecule type" value="Genomic_DNA"/>
</dbReference>
<proteinExistence type="inferred from homology"/>
<gene>
    <name evidence="5" type="ORF">AAY24_14065</name>
</gene>
<dbReference type="KEGG" id="seds:AAY24_14065"/>
<keyword evidence="6" id="KW-1185">Reference proteome</keyword>
<dbReference type="RefSeq" id="WP_046860232.1">
    <property type="nucleotide sequence ID" value="NZ_CP011412.1"/>
</dbReference>
<evidence type="ECO:0000256" key="3">
    <source>
        <dbReference type="SAM" id="SignalP"/>
    </source>
</evidence>
<feature type="chain" id="PRO_5002517513" description="CzcB-like barrel-sandwich hybrid domain-containing protein" evidence="3">
    <location>
        <begin position="26"/>
        <end position="341"/>
    </location>
</feature>
<feature type="signal peptide" evidence="3">
    <location>
        <begin position="1"/>
        <end position="25"/>
    </location>
</feature>
<keyword evidence="2" id="KW-0175">Coiled coil</keyword>
<organism evidence="5 6">
    <name type="scientific">Sedimenticola thiotaurini</name>
    <dbReference type="NCBI Taxonomy" id="1543721"/>
    <lineage>
        <taxon>Bacteria</taxon>
        <taxon>Pseudomonadati</taxon>
        <taxon>Pseudomonadota</taxon>
        <taxon>Gammaproteobacteria</taxon>
        <taxon>Chromatiales</taxon>
        <taxon>Sedimenticolaceae</taxon>
        <taxon>Sedimenticola</taxon>
    </lineage>
</organism>
<dbReference type="Pfam" id="PF25973">
    <property type="entry name" value="BSH_CzcB"/>
    <property type="match status" value="1"/>
</dbReference>
<dbReference type="GO" id="GO:0015562">
    <property type="term" value="F:efflux transmembrane transporter activity"/>
    <property type="evidence" value="ECO:0007669"/>
    <property type="project" value="TreeGrafter"/>
</dbReference>
<evidence type="ECO:0000313" key="5">
    <source>
        <dbReference type="EMBL" id="AKH21303.1"/>
    </source>
</evidence>
<dbReference type="SUPFAM" id="SSF111369">
    <property type="entry name" value="HlyD-like secretion proteins"/>
    <property type="match status" value="1"/>
</dbReference>
<dbReference type="GO" id="GO:1990281">
    <property type="term" value="C:efflux pump complex"/>
    <property type="evidence" value="ECO:0007669"/>
    <property type="project" value="TreeGrafter"/>
</dbReference>
<feature type="coiled-coil region" evidence="2">
    <location>
        <begin position="90"/>
        <end position="155"/>
    </location>
</feature>
<dbReference type="AlphaFoldDB" id="A0A0F7K2Z6"/>
<dbReference type="Proteomes" id="UP000034410">
    <property type="component" value="Chromosome"/>
</dbReference>